<dbReference type="Proteomes" id="UP001152798">
    <property type="component" value="Chromosome 3"/>
</dbReference>
<dbReference type="Pfam" id="PF07690">
    <property type="entry name" value="MFS_1"/>
    <property type="match status" value="1"/>
</dbReference>
<dbReference type="AlphaFoldDB" id="A0A9P0E681"/>
<feature type="transmembrane region" description="Helical" evidence="5">
    <location>
        <begin position="443"/>
        <end position="462"/>
    </location>
</feature>
<dbReference type="SUPFAM" id="SSF103473">
    <property type="entry name" value="MFS general substrate transporter"/>
    <property type="match status" value="1"/>
</dbReference>
<reference evidence="6" key="1">
    <citation type="submission" date="2022-01" db="EMBL/GenBank/DDBJ databases">
        <authorList>
            <person name="King R."/>
        </authorList>
    </citation>
    <scope>NUCLEOTIDE SEQUENCE</scope>
</reference>
<evidence type="ECO:0000313" key="7">
    <source>
        <dbReference type="Proteomes" id="UP001152798"/>
    </source>
</evidence>
<dbReference type="InterPro" id="IPR036259">
    <property type="entry name" value="MFS_trans_sf"/>
</dbReference>
<dbReference type="EMBL" id="OV725079">
    <property type="protein sequence ID" value="CAH1394674.1"/>
    <property type="molecule type" value="Genomic_DNA"/>
</dbReference>
<dbReference type="GO" id="GO:0022857">
    <property type="term" value="F:transmembrane transporter activity"/>
    <property type="evidence" value="ECO:0007669"/>
    <property type="project" value="InterPro"/>
</dbReference>
<organism evidence="6 7">
    <name type="scientific">Nezara viridula</name>
    <name type="common">Southern green stink bug</name>
    <name type="synonym">Cimex viridulus</name>
    <dbReference type="NCBI Taxonomy" id="85310"/>
    <lineage>
        <taxon>Eukaryota</taxon>
        <taxon>Metazoa</taxon>
        <taxon>Ecdysozoa</taxon>
        <taxon>Arthropoda</taxon>
        <taxon>Hexapoda</taxon>
        <taxon>Insecta</taxon>
        <taxon>Pterygota</taxon>
        <taxon>Neoptera</taxon>
        <taxon>Paraneoptera</taxon>
        <taxon>Hemiptera</taxon>
        <taxon>Heteroptera</taxon>
        <taxon>Panheteroptera</taxon>
        <taxon>Pentatomomorpha</taxon>
        <taxon>Pentatomoidea</taxon>
        <taxon>Pentatomidae</taxon>
        <taxon>Pentatominae</taxon>
        <taxon>Nezara</taxon>
    </lineage>
</organism>
<feature type="transmembrane region" description="Helical" evidence="5">
    <location>
        <begin position="282"/>
        <end position="298"/>
    </location>
</feature>
<feature type="transmembrane region" description="Helical" evidence="5">
    <location>
        <begin position="159"/>
        <end position="181"/>
    </location>
</feature>
<keyword evidence="2 5" id="KW-0812">Transmembrane</keyword>
<evidence type="ECO:0000313" key="6">
    <source>
        <dbReference type="EMBL" id="CAH1394674.1"/>
    </source>
</evidence>
<feature type="transmembrane region" description="Helical" evidence="5">
    <location>
        <begin position="318"/>
        <end position="338"/>
    </location>
</feature>
<proteinExistence type="predicted"/>
<comment type="subcellular location">
    <subcellularLocation>
        <location evidence="1">Membrane</location>
        <topology evidence="1">Multi-pass membrane protein</topology>
    </subcellularLocation>
</comment>
<dbReference type="GO" id="GO:0016020">
    <property type="term" value="C:membrane"/>
    <property type="evidence" value="ECO:0007669"/>
    <property type="project" value="UniProtKB-SubCell"/>
</dbReference>
<feature type="transmembrane region" description="Helical" evidence="5">
    <location>
        <begin position="227"/>
        <end position="245"/>
    </location>
</feature>
<evidence type="ECO:0008006" key="8">
    <source>
        <dbReference type="Google" id="ProtNLM"/>
    </source>
</evidence>
<keyword evidence="7" id="KW-1185">Reference proteome</keyword>
<dbReference type="PANTHER" id="PTHR23507:SF37">
    <property type="entry name" value="GH08173P"/>
    <property type="match status" value="1"/>
</dbReference>
<evidence type="ECO:0000256" key="2">
    <source>
        <dbReference type="ARBA" id="ARBA00022692"/>
    </source>
</evidence>
<feature type="transmembrane region" description="Helical" evidence="5">
    <location>
        <begin position="193"/>
        <end position="215"/>
    </location>
</feature>
<evidence type="ECO:0000256" key="1">
    <source>
        <dbReference type="ARBA" id="ARBA00004141"/>
    </source>
</evidence>
<evidence type="ECO:0000256" key="4">
    <source>
        <dbReference type="ARBA" id="ARBA00023136"/>
    </source>
</evidence>
<feature type="transmembrane region" description="Helical" evidence="5">
    <location>
        <begin position="376"/>
        <end position="397"/>
    </location>
</feature>
<feature type="transmembrane region" description="Helical" evidence="5">
    <location>
        <begin position="125"/>
        <end position="147"/>
    </location>
</feature>
<gene>
    <name evidence="6" type="ORF">NEZAVI_LOCUS5125</name>
</gene>
<feature type="transmembrane region" description="Helical" evidence="5">
    <location>
        <begin position="350"/>
        <end position="370"/>
    </location>
</feature>
<dbReference type="Gene3D" id="1.20.1250.20">
    <property type="entry name" value="MFS general substrate transporter like domains"/>
    <property type="match status" value="1"/>
</dbReference>
<sequence>MMPNDSSDYKSKGEQMDTDADDEYKIRHRFPVIGVEPVMFLYMAAFMTTTVVEEQFFVYKACSVNLGYPKNICHHINEQIYKNYSTQVQIEVSKFHQYENIASHAVPVILAFILGSWSDRVGRKLPMLLGLMGCLVYSFMIFINALFETWPVEMILFTASFPSALTGSHLTVFMACFTYLSDTTTSEQRTLRTTLLEVAYLLPMPIGVAFGSYLFNGPLYRSYGGMFLVNSLFLFIAIVYTFFVIPWRTRDSLEGDYNACTIKHFSNTLKTLVTKRKEGRRLLLILCLIGLALYTLQRDEKRMMQLYSQWKFHWNVKQFSSFRTFQSVFFIVGLLIGIPLLQRFLKLRDTFIMMIGSLSHITARVIFMVFKEPTWYYIGAVVATFGPVVAPVLRSMTSKLVPPSERGKAFALLSVCDTTVPLASGFIFSQVYIHTISTSFPEAIFLVTAVSQLMVLLIAIFMNSRLKGRNVAEAKENTEERAALH</sequence>
<protein>
    <recommendedName>
        <fullName evidence="8">Proton-coupled folate transporter</fullName>
    </recommendedName>
</protein>
<feature type="transmembrane region" description="Helical" evidence="5">
    <location>
        <begin position="409"/>
        <end position="431"/>
    </location>
</feature>
<dbReference type="OrthoDB" id="419734at2759"/>
<evidence type="ECO:0000256" key="5">
    <source>
        <dbReference type="SAM" id="Phobius"/>
    </source>
</evidence>
<keyword evidence="3 5" id="KW-1133">Transmembrane helix</keyword>
<keyword evidence="4 5" id="KW-0472">Membrane</keyword>
<feature type="transmembrane region" description="Helical" evidence="5">
    <location>
        <begin position="101"/>
        <end position="118"/>
    </location>
</feature>
<dbReference type="PANTHER" id="PTHR23507">
    <property type="entry name" value="ZGC:174356"/>
    <property type="match status" value="1"/>
</dbReference>
<accession>A0A9P0E681</accession>
<dbReference type="InterPro" id="IPR011701">
    <property type="entry name" value="MFS"/>
</dbReference>
<evidence type="ECO:0000256" key="3">
    <source>
        <dbReference type="ARBA" id="ARBA00022989"/>
    </source>
</evidence>
<name>A0A9P0E681_NEZVI</name>